<evidence type="ECO:0000256" key="1">
    <source>
        <dbReference type="ARBA" id="ARBA00004514"/>
    </source>
</evidence>
<comment type="similarity">
    <text evidence="2">Belongs to the glycosyl hydrolase 85 family.</text>
</comment>
<dbReference type="Gene3D" id="2.60.120.260">
    <property type="entry name" value="Galactose-binding domain-like"/>
    <property type="match status" value="1"/>
</dbReference>
<evidence type="ECO:0000313" key="12">
    <source>
        <dbReference type="EMBL" id="KAK9037147.1"/>
    </source>
</evidence>
<dbReference type="PANTHER" id="PTHR13246:SF1">
    <property type="entry name" value="CYTOSOLIC ENDO-BETA-N-ACETYLGLUCOSAMINIDASE"/>
    <property type="match status" value="1"/>
</dbReference>
<evidence type="ECO:0000256" key="9">
    <source>
        <dbReference type="SAM" id="SignalP"/>
    </source>
</evidence>
<keyword evidence="5" id="KW-0378">Hydrolase</keyword>
<reference evidence="12 13" key="1">
    <citation type="journal article" date="2024" name="G3 (Bethesda)">
        <title>Genome assembly of Hibiscus sabdariffa L. provides insights into metabolisms of medicinal natural products.</title>
        <authorList>
            <person name="Kim T."/>
        </authorList>
    </citation>
    <scope>NUCLEOTIDE SEQUENCE [LARGE SCALE GENOMIC DNA]</scope>
    <source>
        <strain evidence="12">TK-2024</strain>
        <tissue evidence="12">Old leaves</tissue>
    </source>
</reference>
<feature type="domain" description="Cytosolic endo-beta-N-acetylglucosaminidase C-terminal" evidence="11">
    <location>
        <begin position="690"/>
        <end position="754"/>
    </location>
</feature>
<name>A0ABR2TIW4_9ROSI</name>
<accession>A0ABR2TIW4</accession>
<feature type="region of interest" description="Disordered" evidence="8">
    <location>
        <begin position="45"/>
        <end position="67"/>
    </location>
</feature>
<dbReference type="Pfam" id="PF03644">
    <property type="entry name" value="Glyco_hydro_85"/>
    <property type="match status" value="1"/>
</dbReference>
<evidence type="ECO:0000256" key="4">
    <source>
        <dbReference type="ARBA" id="ARBA00022490"/>
    </source>
</evidence>
<gene>
    <name evidence="12" type="ORF">V6N11_022068</name>
</gene>
<keyword evidence="6" id="KW-0326">Glycosidase</keyword>
<evidence type="ECO:0000256" key="2">
    <source>
        <dbReference type="ARBA" id="ARBA00007849"/>
    </source>
</evidence>
<feature type="chain" id="PRO_5045163943" description="mannosyl-glycoprotein endo-beta-N-acetylglucosaminidase" evidence="9">
    <location>
        <begin position="20"/>
        <end position="756"/>
    </location>
</feature>
<evidence type="ECO:0000313" key="13">
    <source>
        <dbReference type="Proteomes" id="UP001396334"/>
    </source>
</evidence>
<comment type="caution">
    <text evidence="12">The sequence shown here is derived from an EMBL/GenBank/DDBJ whole genome shotgun (WGS) entry which is preliminary data.</text>
</comment>
<dbReference type="EMBL" id="JBBPBN010000005">
    <property type="protein sequence ID" value="KAK9037147.1"/>
    <property type="molecule type" value="Genomic_DNA"/>
</dbReference>
<evidence type="ECO:0000256" key="6">
    <source>
        <dbReference type="ARBA" id="ARBA00023295"/>
    </source>
</evidence>
<dbReference type="Pfam" id="PF25529">
    <property type="entry name" value="Ig_ENGASE1_C"/>
    <property type="match status" value="2"/>
</dbReference>
<comment type="catalytic activity">
    <reaction evidence="7">
        <text>an N(4)-(oligosaccharide-(1-&gt;3)-[oligosaccharide-(1-&gt;6)]-beta-D-Man-(1-&gt;4)-beta-D-GlcNAc-(1-&gt;4)-alpha-D-GlcNAc)-L-asparaginyl-[protein] + H2O = an oligosaccharide-(1-&gt;3)-[oligosaccharide-(1-&gt;6)]-beta-D-Man-(1-&gt;4)-D-GlcNAc + N(4)-(N-acetyl-beta-D-glucosaminyl)-L-asparaginyl-[protein]</text>
        <dbReference type="Rhea" id="RHEA:73067"/>
        <dbReference type="Rhea" id="RHEA-COMP:12603"/>
        <dbReference type="Rhea" id="RHEA-COMP:18176"/>
        <dbReference type="ChEBI" id="CHEBI:15377"/>
        <dbReference type="ChEBI" id="CHEBI:132248"/>
        <dbReference type="ChEBI" id="CHEBI:192714"/>
        <dbReference type="ChEBI" id="CHEBI:192715"/>
        <dbReference type="EC" id="3.2.1.96"/>
    </reaction>
</comment>
<dbReference type="InterPro" id="IPR032979">
    <property type="entry name" value="ENGase"/>
</dbReference>
<proteinExistence type="inferred from homology"/>
<dbReference type="CDD" id="cd06547">
    <property type="entry name" value="GH85_ENGase"/>
    <property type="match status" value="1"/>
</dbReference>
<feature type="domain" description="Cytosolic endo-beta-N-acetylglucosaminidase C-terminal" evidence="11">
    <location>
        <begin position="606"/>
        <end position="662"/>
    </location>
</feature>
<evidence type="ECO:0000259" key="10">
    <source>
        <dbReference type="Pfam" id="PF03644"/>
    </source>
</evidence>
<evidence type="ECO:0000256" key="5">
    <source>
        <dbReference type="ARBA" id="ARBA00022801"/>
    </source>
</evidence>
<dbReference type="InterPro" id="IPR057882">
    <property type="entry name" value="ENGase_C"/>
</dbReference>
<sequence>MSLKSIVLFLVRFLRLFITRKTLLSIQSFLSSVLNPVKTLIGKIMPNHSDDRNSDPSPPPFDPSKPSIPISYPINTLEDLDSGSYFTSFHYPFNKSTVPLRPPNPALPRRPRLLVCHDMQGGYVDDKWVQGGHNSGAYAIWHWYLIDVFVYFSHKLVTLPPPCWTNTAHKHGVKVLGTFITEWDEGKAICKELLSTKESAHKYAERLAELAVALGFDGWLINMEVQVDVGQIPNLKEFVSHLTQTMHSSLPGSLVIWYDSVTIDGDLDWQNRLNEKNKPFFDISDGIFINYTWKEDYPKLSATVAGDRKFDVYMGIDVFGRGTYGDGQWTTNVALDVIKKDDVSAAVFAPGWIYETKQPPDFQTAQNRWWDLVEKSWGILQKYPKVLPFYSNFDQGRGNHISIDGTQVLSTQWNNISLQTFQPFLEYVDNPASNTIDVCVDFNEASFSGGGNLTFKGTLEANAYVSIRLFLGELVMVGLPVHFTYSVKSEGNSQVGLFLEFSSEMEGKKTLLLASHGLNQFSSKFDEVIVPRQLRKSDIAPGWVIKESSISLNGYTLTEISAVCYRQQPENTEPESEARSRNNQDPAAYHAVLGHISISASVQNTEFPLSTSWIVEGQDVEWGGSEGSKTVRLKISWKLKDGKNTLFPRYNIYVEKLTKQAVVSLGRKLGNVALAPSDALNGESIKSKTSQPENQSRTESAGEYIGEAQIGAFFVSDLTIPPATSSLKFIIQPCDYSGASQDVDDAPFLQLNVEGH</sequence>
<dbReference type="PANTHER" id="PTHR13246">
    <property type="entry name" value="ENDO BETA N-ACETYLGLUCOSAMINIDASE"/>
    <property type="match status" value="1"/>
</dbReference>
<feature type="signal peptide" evidence="9">
    <location>
        <begin position="1"/>
        <end position="19"/>
    </location>
</feature>
<dbReference type="Proteomes" id="UP001396334">
    <property type="component" value="Unassembled WGS sequence"/>
</dbReference>
<keyword evidence="4" id="KW-0963">Cytoplasm</keyword>
<evidence type="ECO:0000259" key="11">
    <source>
        <dbReference type="Pfam" id="PF25529"/>
    </source>
</evidence>
<keyword evidence="9" id="KW-0732">Signal</keyword>
<dbReference type="InterPro" id="IPR005201">
    <property type="entry name" value="TIM_ENGase"/>
</dbReference>
<comment type="subcellular location">
    <subcellularLocation>
        <location evidence="1">Cytoplasm</location>
        <location evidence="1">Cytosol</location>
    </subcellularLocation>
</comment>
<keyword evidence="13" id="KW-1185">Reference proteome</keyword>
<organism evidence="12 13">
    <name type="scientific">Hibiscus sabdariffa</name>
    <name type="common">roselle</name>
    <dbReference type="NCBI Taxonomy" id="183260"/>
    <lineage>
        <taxon>Eukaryota</taxon>
        <taxon>Viridiplantae</taxon>
        <taxon>Streptophyta</taxon>
        <taxon>Embryophyta</taxon>
        <taxon>Tracheophyta</taxon>
        <taxon>Spermatophyta</taxon>
        <taxon>Magnoliopsida</taxon>
        <taxon>eudicotyledons</taxon>
        <taxon>Gunneridae</taxon>
        <taxon>Pentapetalae</taxon>
        <taxon>rosids</taxon>
        <taxon>malvids</taxon>
        <taxon>Malvales</taxon>
        <taxon>Malvaceae</taxon>
        <taxon>Malvoideae</taxon>
        <taxon>Hibiscus</taxon>
    </lineage>
</organism>
<protein>
    <recommendedName>
        <fullName evidence="3">mannosyl-glycoprotein endo-beta-N-acetylglucosaminidase</fullName>
        <ecNumber evidence="3">3.2.1.96</ecNumber>
    </recommendedName>
</protein>
<evidence type="ECO:0000256" key="3">
    <source>
        <dbReference type="ARBA" id="ARBA00012566"/>
    </source>
</evidence>
<dbReference type="Gene3D" id="3.20.20.80">
    <property type="entry name" value="Glycosidases"/>
    <property type="match status" value="1"/>
</dbReference>
<dbReference type="EC" id="3.2.1.96" evidence="3"/>
<evidence type="ECO:0000256" key="8">
    <source>
        <dbReference type="SAM" id="MobiDB-lite"/>
    </source>
</evidence>
<feature type="domain" description="Cytosolic endo-beta-N-acetylglucosaminidase TIM barrel" evidence="10">
    <location>
        <begin position="124"/>
        <end position="400"/>
    </location>
</feature>
<evidence type="ECO:0000256" key="7">
    <source>
        <dbReference type="ARBA" id="ARBA00034414"/>
    </source>
</evidence>